<protein>
    <recommendedName>
        <fullName evidence="7">UDP-N-acetylglucosamine 4-epimerase</fullName>
        <ecNumber evidence="3">5.1.3.7</ecNumber>
    </recommendedName>
    <alternativeName>
        <fullName evidence="7">UDP-N-acetylglucosamine 4-epimerase</fullName>
    </alternativeName>
</protein>
<dbReference type="Gene3D" id="3.40.50.720">
    <property type="entry name" value="NAD(P)-binding Rossmann-like Domain"/>
    <property type="match status" value="1"/>
</dbReference>
<dbReference type="InterPro" id="IPR001509">
    <property type="entry name" value="Epimerase_deHydtase"/>
</dbReference>
<dbReference type="EMBL" id="JADBJN010000001">
    <property type="protein sequence ID" value="KAG5683875.1"/>
    <property type="molecule type" value="Genomic_DNA"/>
</dbReference>
<evidence type="ECO:0000256" key="4">
    <source>
        <dbReference type="ARBA" id="ARBA00023027"/>
    </source>
</evidence>
<organism evidence="9 10">
    <name type="scientific">Polypedilum vanderplanki</name>
    <name type="common">Sleeping chironomid midge</name>
    <dbReference type="NCBI Taxonomy" id="319348"/>
    <lineage>
        <taxon>Eukaryota</taxon>
        <taxon>Metazoa</taxon>
        <taxon>Ecdysozoa</taxon>
        <taxon>Arthropoda</taxon>
        <taxon>Hexapoda</taxon>
        <taxon>Insecta</taxon>
        <taxon>Pterygota</taxon>
        <taxon>Neoptera</taxon>
        <taxon>Endopterygota</taxon>
        <taxon>Diptera</taxon>
        <taxon>Nematocera</taxon>
        <taxon>Chironomoidea</taxon>
        <taxon>Chironomidae</taxon>
        <taxon>Chironominae</taxon>
        <taxon>Polypedilum</taxon>
        <taxon>Polypedilum</taxon>
    </lineage>
</organism>
<comment type="cofactor">
    <cofactor evidence="2">
        <name>NAD(+)</name>
        <dbReference type="ChEBI" id="CHEBI:57540"/>
    </cofactor>
</comment>
<dbReference type="InterPro" id="IPR005886">
    <property type="entry name" value="UDP_G4E"/>
</dbReference>
<dbReference type="Gene3D" id="3.90.25.10">
    <property type="entry name" value="UDP-galactose 4-epimerase, domain 1"/>
    <property type="match status" value="1"/>
</dbReference>
<evidence type="ECO:0000256" key="6">
    <source>
        <dbReference type="ARBA" id="ARBA00023235"/>
    </source>
</evidence>
<dbReference type="EC" id="5.1.3.7" evidence="3"/>
<reference evidence="9" key="1">
    <citation type="submission" date="2021-03" db="EMBL/GenBank/DDBJ databases">
        <title>Chromosome level genome of the anhydrobiotic midge Polypedilum vanderplanki.</title>
        <authorList>
            <person name="Yoshida Y."/>
            <person name="Kikawada T."/>
            <person name="Gusev O."/>
        </authorList>
    </citation>
    <scope>NUCLEOTIDE SEQUENCE</scope>
    <source>
        <strain evidence="9">NIAS01</strain>
        <tissue evidence="9">Whole body or cell culture</tissue>
    </source>
</reference>
<dbReference type="PANTHER" id="PTHR43725">
    <property type="entry name" value="UDP-GLUCOSE 4-EPIMERASE"/>
    <property type="match status" value="1"/>
</dbReference>
<dbReference type="Pfam" id="PF01370">
    <property type="entry name" value="Epimerase"/>
    <property type="match status" value="1"/>
</dbReference>
<evidence type="ECO:0000259" key="8">
    <source>
        <dbReference type="Pfam" id="PF01370"/>
    </source>
</evidence>
<dbReference type="GO" id="GO:0033499">
    <property type="term" value="P:galactose catabolic process via UDP-galactose, Leloir pathway"/>
    <property type="evidence" value="ECO:0007669"/>
    <property type="project" value="TreeGrafter"/>
</dbReference>
<evidence type="ECO:0000313" key="10">
    <source>
        <dbReference type="Proteomes" id="UP001107558"/>
    </source>
</evidence>
<comment type="caution">
    <text evidence="9">The sequence shown here is derived from an EMBL/GenBank/DDBJ whole genome shotgun (WGS) entry which is preliminary data.</text>
</comment>
<sequence>MTGEFVLVTGASGYIGSHVVFALLEAGINVLAMENSTSTESGSLKKLQETSDKKLQICRCNLLNNEEISSIFKQFPISTVIHLAASKGVSQSMSSPLACYSNNLLSTINLITAMKQYKVFNMIFSSSCAVYGDQSQLPVNETAQSHSPTNVYAKSKKFVEEMLSDIAKADKEFKFIIFRYFNPVGAHESNLIGEDPSKLQVSLLTLMCNVALGRKEKITIFGNCIRDYIHVMDIAEAHTVALKKFQDNFNFKVINLGSSRGTSLLELIQIFENVNNVKIPYEIKEKREGEIEAIVADTNLAENELGWKARRNIESMCRDSDFASQEIHYETNINESDENIDSNLNYNDFQNQQNNIGPLDNFNNGEYEIPKHFSYHKIIDQRITYND</sequence>
<evidence type="ECO:0000256" key="1">
    <source>
        <dbReference type="ARBA" id="ARBA00000014"/>
    </source>
</evidence>
<accession>A0A9J6CQJ9</accession>
<dbReference type="GO" id="GO:0003978">
    <property type="term" value="F:UDP-glucose 4-epimerase activity"/>
    <property type="evidence" value="ECO:0007669"/>
    <property type="project" value="InterPro"/>
</dbReference>
<keyword evidence="6" id="KW-0413">Isomerase</keyword>
<dbReference type="GO" id="GO:0003974">
    <property type="term" value="F:UDP-N-acetylglucosamine 4-epimerase activity"/>
    <property type="evidence" value="ECO:0007669"/>
    <property type="project" value="UniProtKB-EC"/>
</dbReference>
<name>A0A9J6CQJ9_POLVA</name>
<proteinExistence type="predicted"/>
<evidence type="ECO:0000256" key="7">
    <source>
        <dbReference type="ARBA" id="ARBA00031827"/>
    </source>
</evidence>
<dbReference type="InterPro" id="IPR036291">
    <property type="entry name" value="NAD(P)-bd_dom_sf"/>
</dbReference>
<keyword evidence="5" id="KW-0299">Galactose metabolism</keyword>
<dbReference type="AlphaFoldDB" id="A0A9J6CQJ9"/>
<dbReference type="OrthoDB" id="2735536at2759"/>
<keyword evidence="5" id="KW-0119">Carbohydrate metabolism</keyword>
<feature type="domain" description="NAD-dependent epimerase/dehydratase" evidence="8">
    <location>
        <begin position="6"/>
        <end position="257"/>
    </location>
</feature>
<dbReference type="GO" id="GO:0005829">
    <property type="term" value="C:cytosol"/>
    <property type="evidence" value="ECO:0007669"/>
    <property type="project" value="TreeGrafter"/>
</dbReference>
<comment type="catalytic activity">
    <reaction evidence="1">
        <text>UDP-N-acetyl-alpha-D-glucosamine = UDP-N-acetyl-alpha-D-galactosamine</text>
        <dbReference type="Rhea" id="RHEA:20517"/>
        <dbReference type="ChEBI" id="CHEBI:57705"/>
        <dbReference type="ChEBI" id="CHEBI:67138"/>
        <dbReference type="EC" id="5.1.3.7"/>
    </reaction>
</comment>
<evidence type="ECO:0000256" key="2">
    <source>
        <dbReference type="ARBA" id="ARBA00001911"/>
    </source>
</evidence>
<evidence type="ECO:0000313" key="9">
    <source>
        <dbReference type="EMBL" id="KAG5683875.1"/>
    </source>
</evidence>
<keyword evidence="10" id="KW-1185">Reference proteome</keyword>
<dbReference type="PANTHER" id="PTHR43725:SF31">
    <property type="entry name" value="UDP-GLUCOSE 4-EPIMERASE"/>
    <property type="match status" value="1"/>
</dbReference>
<gene>
    <name evidence="9" type="ORF">PVAND_013136</name>
</gene>
<dbReference type="SUPFAM" id="SSF51735">
    <property type="entry name" value="NAD(P)-binding Rossmann-fold domains"/>
    <property type="match status" value="1"/>
</dbReference>
<dbReference type="NCBIfam" id="TIGR01179">
    <property type="entry name" value="galE"/>
    <property type="match status" value="1"/>
</dbReference>
<evidence type="ECO:0000256" key="3">
    <source>
        <dbReference type="ARBA" id="ARBA00013175"/>
    </source>
</evidence>
<keyword evidence="4" id="KW-0520">NAD</keyword>
<evidence type="ECO:0000256" key="5">
    <source>
        <dbReference type="ARBA" id="ARBA00023144"/>
    </source>
</evidence>
<dbReference type="Proteomes" id="UP001107558">
    <property type="component" value="Chromosome 1"/>
</dbReference>